<feature type="domain" description="Bulb-type lectin" evidence="22">
    <location>
        <begin position="32"/>
        <end position="159"/>
    </location>
</feature>
<keyword evidence="7" id="KW-0430">Lectin</keyword>
<evidence type="ECO:0000256" key="2">
    <source>
        <dbReference type="ARBA" id="ARBA00022475"/>
    </source>
</evidence>
<dbReference type="GO" id="GO:0106310">
    <property type="term" value="F:protein serine kinase activity"/>
    <property type="evidence" value="ECO:0007669"/>
    <property type="project" value="RHEA"/>
</dbReference>
<evidence type="ECO:0000256" key="17">
    <source>
        <dbReference type="ARBA" id="ARBA00048679"/>
    </source>
</evidence>
<dbReference type="Gene3D" id="3.30.200.20">
    <property type="entry name" value="Phosphorylase Kinase, domain 1"/>
    <property type="match status" value="1"/>
</dbReference>
<name>A0A1U7WCZ7_NICSY</name>
<keyword evidence="6 20" id="KW-0732">Signal</keyword>
<keyword evidence="3 18" id="KW-0723">Serine/threonine-protein kinase</keyword>
<evidence type="ECO:0000259" key="21">
    <source>
        <dbReference type="PROSITE" id="PS50011"/>
    </source>
</evidence>
<comment type="catalytic activity">
    <reaction evidence="17 18">
        <text>L-seryl-[protein] + ATP = O-phospho-L-seryl-[protein] + ADP + H(+)</text>
        <dbReference type="Rhea" id="RHEA:17989"/>
        <dbReference type="Rhea" id="RHEA-COMP:9863"/>
        <dbReference type="Rhea" id="RHEA-COMP:11604"/>
        <dbReference type="ChEBI" id="CHEBI:15378"/>
        <dbReference type="ChEBI" id="CHEBI:29999"/>
        <dbReference type="ChEBI" id="CHEBI:30616"/>
        <dbReference type="ChEBI" id="CHEBI:83421"/>
        <dbReference type="ChEBI" id="CHEBI:456216"/>
        <dbReference type="EC" id="2.7.11.1"/>
    </reaction>
</comment>
<evidence type="ECO:0000259" key="23">
    <source>
        <dbReference type="PROSITE" id="PS50948"/>
    </source>
</evidence>
<evidence type="ECO:0000256" key="14">
    <source>
        <dbReference type="ARBA" id="ARBA00023170"/>
    </source>
</evidence>
<reference evidence="25" key="2">
    <citation type="submission" date="2025-08" db="UniProtKB">
        <authorList>
            <consortium name="RefSeq"/>
        </authorList>
    </citation>
    <scope>IDENTIFICATION</scope>
    <source>
        <tissue evidence="25">Leaf</tissue>
    </source>
</reference>
<dbReference type="FunFam" id="3.30.200.20:FF:000330">
    <property type="entry name" value="G-type lectin S-receptor-like serine/threonine-protein kinase At4g03230"/>
    <property type="match status" value="1"/>
</dbReference>
<accession>A0A1U7WCZ7</accession>
<keyword evidence="5 19" id="KW-0812">Transmembrane</keyword>
<dbReference type="PANTHER" id="PTHR27002:SF1020">
    <property type="entry name" value="RECEPTOR-LIKE SERINE_THREONINE-PROTEIN KINASE"/>
    <property type="match status" value="1"/>
</dbReference>
<dbReference type="InterPro" id="IPR000719">
    <property type="entry name" value="Prot_kinase_dom"/>
</dbReference>
<evidence type="ECO:0000259" key="22">
    <source>
        <dbReference type="PROSITE" id="PS50927"/>
    </source>
</evidence>
<comment type="similarity">
    <text evidence="18">Belongs to the protein kinase superfamily. Ser/Thr protein kinase family.</text>
</comment>
<evidence type="ECO:0000256" key="6">
    <source>
        <dbReference type="ARBA" id="ARBA00022729"/>
    </source>
</evidence>
<keyword evidence="2" id="KW-1003">Cell membrane</keyword>
<keyword evidence="13" id="KW-1015">Disulfide bond</keyword>
<dbReference type="PANTHER" id="PTHR27002">
    <property type="entry name" value="RECEPTOR-LIKE SERINE/THREONINE-PROTEIN KINASE SD1-8"/>
    <property type="match status" value="1"/>
</dbReference>
<dbReference type="SMART" id="SM00473">
    <property type="entry name" value="PAN_AP"/>
    <property type="match status" value="1"/>
</dbReference>
<evidence type="ECO:0000256" key="16">
    <source>
        <dbReference type="ARBA" id="ARBA00047899"/>
    </source>
</evidence>
<evidence type="ECO:0000256" key="1">
    <source>
        <dbReference type="ARBA" id="ARBA00004251"/>
    </source>
</evidence>
<dbReference type="Pfam" id="PF01453">
    <property type="entry name" value="B_lectin"/>
    <property type="match status" value="1"/>
</dbReference>
<evidence type="ECO:0000256" key="5">
    <source>
        <dbReference type="ARBA" id="ARBA00022692"/>
    </source>
</evidence>
<dbReference type="Proteomes" id="UP000189701">
    <property type="component" value="Unplaced"/>
</dbReference>
<keyword evidence="4 18" id="KW-0808">Transferase</keyword>
<dbReference type="Gene3D" id="1.10.510.10">
    <property type="entry name" value="Transferase(Phosphotransferase) domain 1"/>
    <property type="match status" value="1"/>
</dbReference>
<keyword evidence="12 19" id="KW-0472">Membrane</keyword>
<dbReference type="CDD" id="cd14066">
    <property type="entry name" value="STKc_IRAK"/>
    <property type="match status" value="1"/>
</dbReference>
<dbReference type="PROSITE" id="PS00108">
    <property type="entry name" value="PROTEIN_KINASE_ST"/>
    <property type="match status" value="1"/>
</dbReference>
<evidence type="ECO:0000256" key="12">
    <source>
        <dbReference type="ARBA" id="ARBA00023136"/>
    </source>
</evidence>
<dbReference type="SMART" id="SM00220">
    <property type="entry name" value="S_TKc"/>
    <property type="match status" value="1"/>
</dbReference>
<feature type="transmembrane region" description="Helical" evidence="19">
    <location>
        <begin position="464"/>
        <end position="485"/>
    </location>
</feature>
<keyword evidence="15" id="KW-0325">Glycoprotein</keyword>
<reference evidence="24" key="1">
    <citation type="journal article" date="2013" name="Genome Biol.">
        <title>Reference genomes and transcriptomes of Nicotiana sylvestris and Nicotiana tomentosiformis.</title>
        <authorList>
            <person name="Sierro N."/>
            <person name="Battey J.N."/>
            <person name="Ouadi S."/>
            <person name="Bovet L."/>
            <person name="Goepfert S."/>
            <person name="Bakaher N."/>
            <person name="Peitsch M.C."/>
            <person name="Ivanov N.V."/>
        </authorList>
    </citation>
    <scope>NUCLEOTIDE SEQUENCE [LARGE SCALE GENOMIC DNA]</scope>
</reference>
<dbReference type="InterPro" id="IPR003609">
    <property type="entry name" value="Pan_app"/>
</dbReference>
<sequence>MSSLFVYLFVLSCFSLKTHLPFVTSQKNSIIGDTIDANKWISIASTIVSSGGNFEMGFFTPGNNSNYYIGIWYKKLSIQTVIWVANRVTPVSIYEMDFAQFKIQNGNLVLLNGTRHIIWSTSLNFSTDSNTSQVVATLFDDGNLILSNGDINNSRNHLWTSFDHPSHTFMPGSKFGFNKRTKLKQALISWKNSNDPSPGPFTHEVNMDKYSGQGVNMWNDSVIYWNSGPWTGNNFTGVPYEPNPMFNYTYVNNDNEVYYQYNFFNPALISRFIMDFDGQTKQFLWMDSTNEWKVFYADPKQVCDVFGYCGAFGICNELSSAASVCDCLPGFKPKSDEDWNLKSFSGGCMRKIGLKCGNSSVVDGEKDKFLMQKNMRLPANNESMIVQNEVECENTCLKNCDCVAYAYNSGNIGCLIWSGEILNLQQLSQDNTNGSTIYVRLAASEFSSNKADEHQKQTSKKLKIAIPIGVIAALLFLSCFSYIYYRKRRNRKIKESTTKSVMQNTEGEAELIDIQDDDKGNIEVPFFSFESILMATDDFSEQNKLGQGGFGPVYKGIFSGGREIAVKRLSSHSGQGINEFKNEVMLIARLQHRNLVRLLGYCIQSNEKILLYEYMANKSLDTFIFAPQDRKLCMKLDWRKRFEIIEGIARGLLYLHYDSRLRIIHRDLKTSNILLDEELNPKISDFGLARVVEGKITQANTNKVVGTYGYMAPEYAIDGLFSIKSDVFSFGIVILEIISGRRNTGFFHQEEASNLLGHAWRLWKEDKAMDLVDQSLQESCNKEEAIKCLNVGLLCVQEDPKDRPNTTNIIMMLGSENIISLPRPNQPAFMTRKCANNTSSSAAAKSDIVSNNELTVTIETGR</sequence>
<keyword evidence="24" id="KW-1185">Reference proteome</keyword>
<evidence type="ECO:0000256" key="19">
    <source>
        <dbReference type="SAM" id="Phobius"/>
    </source>
</evidence>
<dbReference type="GO" id="GO:0005524">
    <property type="term" value="F:ATP binding"/>
    <property type="evidence" value="ECO:0007669"/>
    <property type="project" value="UniProtKB-KW"/>
</dbReference>
<dbReference type="InterPro" id="IPR036426">
    <property type="entry name" value="Bulb-type_lectin_dom_sf"/>
</dbReference>
<dbReference type="PROSITE" id="PS50948">
    <property type="entry name" value="PAN"/>
    <property type="match status" value="1"/>
</dbReference>
<dbReference type="InterPro" id="IPR024171">
    <property type="entry name" value="SRK-like_kinase"/>
</dbReference>
<dbReference type="GO" id="GO:0004674">
    <property type="term" value="F:protein serine/threonine kinase activity"/>
    <property type="evidence" value="ECO:0007669"/>
    <property type="project" value="UniProtKB-KW"/>
</dbReference>
<dbReference type="InterPro" id="IPR008271">
    <property type="entry name" value="Ser/Thr_kinase_AS"/>
</dbReference>
<dbReference type="PROSITE" id="PS50927">
    <property type="entry name" value="BULB_LECTIN"/>
    <property type="match status" value="1"/>
</dbReference>
<keyword evidence="8 18" id="KW-0547">Nucleotide-binding</keyword>
<dbReference type="GO" id="GO:0005886">
    <property type="term" value="C:plasma membrane"/>
    <property type="evidence" value="ECO:0007669"/>
    <property type="project" value="UniProtKB-SubCell"/>
</dbReference>
<comment type="subcellular location">
    <subcellularLocation>
        <location evidence="1">Cell membrane</location>
        <topology evidence="1">Single-pass type I membrane protein</topology>
    </subcellularLocation>
</comment>
<keyword evidence="11 19" id="KW-1133">Transmembrane helix</keyword>
<evidence type="ECO:0000313" key="25">
    <source>
        <dbReference type="RefSeq" id="XP_009775116.1"/>
    </source>
</evidence>
<evidence type="ECO:0000256" key="7">
    <source>
        <dbReference type="ARBA" id="ARBA00022734"/>
    </source>
</evidence>
<dbReference type="Pfam" id="PF07714">
    <property type="entry name" value="PK_Tyr_Ser-Thr"/>
    <property type="match status" value="1"/>
</dbReference>
<dbReference type="RefSeq" id="XP_009775116.1">
    <property type="nucleotide sequence ID" value="XM_009776814.1"/>
</dbReference>
<evidence type="ECO:0000256" key="4">
    <source>
        <dbReference type="ARBA" id="ARBA00022679"/>
    </source>
</evidence>
<keyword evidence="9 18" id="KW-0418">Kinase</keyword>
<feature type="domain" description="Apple" evidence="23">
    <location>
        <begin position="356"/>
        <end position="442"/>
    </location>
</feature>
<comment type="catalytic activity">
    <reaction evidence="16 18">
        <text>L-threonyl-[protein] + ATP = O-phospho-L-threonyl-[protein] + ADP + H(+)</text>
        <dbReference type="Rhea" id="RHEA:46608"/>
        <dbReference type="Rhea" id="RHEA-COMP:11060"/>
        <dbReference type="Rhea" id="RHEA-COMP:11605"/>
        <dbReference type="ChEBI" id="CHEBI:15378"/>
        <dbReference type="ChEBI" id="CHEBI:30013"/>
        <dbReference type="ChEBI" id="CHEBI:30616"/>
        <dbReference type="ChEBI" id="CHEBI:61977"/>
        <dbReference type="ChEBI" id="CHEBI:456216"/>
        <dbReference type="EC" id="2.7.11.1"/>
    </reaction>
</comment>
<dbReference type="Pfam" id="PF08276">
    <property type="entry name" value="PAN_2"/>
    <property type="match status" value="1"/>
</dbReference>
<keyword evidence="10 18" id="KW-0067">ATP-binding</keyword>
<keyword evidence="14" id="KW-0675">Receptor</keyword>
<evidence type="ECO:0000256" key="11">
    <source>
        <dbReference type="ARBA" id="ARBA00022989"/>
    </source>
</evidence>
<dbReference type="PIRSF" id="PIRSF000641">
    <property type="entry name" value="SRK"/>
    <property type="match status" value="1"/>
</dbReference>
<dbReference type="InterPro" id="IPR000858">
    <property type="entry name" value="S_locus_glycoprot_dom"/>
</dbReference>
<dbReference type="CDD" id="cd01098">
    <property type="entry name" value="PAN_AP_plant"/>
    <property type="match status" value="1"/>
</dbReference>
<dbReference type="InterPro" id="IPR001245">
    <property type="entry name" value="Ser-Thr/Tyr_kinase_cat_dom"/>
</dbReference>
<dbReference type="Gene3D" id="2.90.10.10">
    <property type="entry name" value="Bulb-type lectin domain"/>
    <property type="match status" value="1"/>
</dbReference>
<dbReference type="GO" id="GO:0048544">
    <property type="term" value="P:recognition of pollen"/>
    <property type="evidence" value="ECO:0007669"/>
    <property type="project" value="InterPro"/>
</dbReference>
<dbReference type="InterPro" id="IPR011009">
    <property type="entry name" value="Kinase-like_dom_sf"/>
</dbReference>
<evidence type="ECO:0000256" key="9">
    <source>
        <dbReference type="ARBA" id="ARBA00022777"/>
    </source>
</evidence>
<dbReference type="GO" id="GO:0030246">
    <property type="term" value="F:carbohydrate binding"/>
    <property type="evidence" value="ECO:0007669"/>
    <property type="project" value="UniProtKB-KW"/>
</dbReference>
<dbReference type="InterPro" id="IPR001480">
    <property type="entry name" value="Bulb-type_lectin_dom"/>
</dbReference>
<dbReference type="SUPFAM" id="SSF56112">
    <property type="entry name" value="Protein kinase-like (PK-like)"/>
    <property type="match status" value="1"/>
</dbReference>
<evidence type="ECO:0000256" key="3">
    <source>
        <dbReference type="ARBA" id="ARBA00022527"/>
    </source>
</evidence>
<evidence type="ECO:0000256" key="18">
    <source>
        <dbReference type="PIRNR" id="PIRNR000641"/>
    </source>
</evidence>
<dbReference type="EC" id="2.7.11.1" evidence="18"/>
<dbReference type="FunFam" id="1.10.510.10:FF:000060">
    <property type="entry name" value="G-type lectin S-receptor-like serine/threonine-protein kinase"/>
    <property type="match status" value="1"/>
</dbReference>
<dbReference type="Pfam" id="PF00954">
    <property type="entry name" value="S_locus_glycop"/>
    <property type="match status" value="1"/>
</dbReference>
<evidence type="ECO:0000256" key="10">
    <source>
        <dbReference type="ARBA" id="ARBA00022840"/>
    </source>
</evidence>
<dbReference type="AlphaFoldDB" id="A0A1U7WCZ7"/>
<dbReference type="GeneID" id="104225054"/>
<evidence type="ECO:0000256" key="13">
    <source>
        <dbReference type="ARBA" id="ARBA00023157"/>
    </source>
</evidence>
<dbReference type="SMART" id="SM00108">
    <property type="entry name" value="B_lectin"/>
    <property type="match status" value="1"/>
</dbReference>
<feature type="signal peptide" evidence="20">
    <location>
        <begin position="1"/>
        <end position="25"/>
    </location>
</feature>
<evidence type="ECO:0000313" key="24">
    <source>
        <dbReference type="Proteomes" id="UP000189701"/>
    </source>
</evidence>
<dbReference type="CDD" id="cd00028">
    <property type="entry name" value="B_lectin"/>
    <property type="match status" value="1"/>
</dbReference>
<protein>
    <recommendedName>
        <fullName evidence="18">Receptor-like serine/threonine-protein kinase</fullName>
        <ecNumber evidence="18">2.7.11.1</ecNumber>
    </recommendedName>
</protein>
<proteinExistence type="inferred from homology"/>
<feature type="domain" description="Protein kinase" evidence="21">
    <location>
        <begin position="539"/>
        <end position="829"/>
    </location>
</feature>
<organism evidence="24 25">
    <name type="scientific">Nicotiana sylvestris</name>
    <name type="common">Wood tobacco</name>
    <name type="synonym">South American tobacco</name>
    <dbReference type="NCBI Taxonomy" id="4096"/>
    <lineage>
        <taxon>Eukaryota</taxon>
        <taxon>Viridiplantae</taxon>
        <taxon>Streptophyta</taxon>
        <taxon>Embryophyta</taxon>
        <taxon>Tracheophyta</taxon>
        <taxon>Spermatophyta</taxon>
        <taxon>Magnoliopsida</taxon>
        <taxon>eudicotyledons</taxon>
        <taxon>Gunneridae</taxon>
        <taxon>Pentapetalae</taxon>
        <taxon>asterids</taxon>
        <taxon>lamiids</taxon>
        <taxon>Solanales</taxon>
        <taxon>Solanaceae</taxon>
        <taxon>Nicotianoideae</taxon>
        <taxon>Nicotianeae</taxon>
        <taxon>Nicotiana</taxon>
    </lineage>
</organism>
<dbReference type="KEGG" id="nsy:104225054"/>
<dbReference type="OrthoDB" id="1271275at2759"/>
<evidence type="ECO:0000256" key="20">
    <source>
        <dbReference type="SAM" id="SignalP"/>
    </source>
</evidence>
<feature type="chain" id="PRO_5010537496" description="Receptor-like serine/threonine-protein kinase" evidence="20">
    <location>
        <begin position="26"/>
        <end position="862"/>
    </location>
</feature>
<evidence type="ECO:0000256" key="8">
    <source>
        <dbReference type="ARBA" id="ARBA00022741"/>
    </source>
</evidence>
<dbReference type="eggNOG" id="ENOG502RCRG">
    <property type="taxonomic scope" value="Eukaryota"/>
</dbReference>
<dbReference type="PROSITE" id="PS50011">
    <property type="entry name" value="PROTEIN_KINASE_DOM"/>
    <property type="match status" value="1"/>
</dbReference>
<evidence type="ECO:0000256" key="15">
    <source>
        <dbReference type="ARBA" id="ARBA00023180"/>
    </source>
</evidence>
<dbReference type="SUPFAM" id="SSF51110">
    <property type="entry name" value="alpha-D-mannose-specific plant lectins"/>
    <property type="match status" value="1"/>
</dbReference>
<gene>
    <name evidence="25" type="primary">LOC104225054</name>
</gene>